<dbReference type="PANTHER" id="PTHR46020:SF4">
    <property type="entry name" value="OS04G0650200 PROTEIN"/>
    <property type="match status" value="1"/>
</dbReference>
<dbReference type="InterPro" id="IPR036514">
    <property type="entry name" value="SGNH_hydro_sf"/>
</dbReference>
<keyword evidence="2" id="KW-0378">Hydrolase</keyword>
<accession>A0AA41V9W0</accession>
<keyword evidence="3" id="KW-0443">Lipid metabolism</keyword>
<dbReference type="GO" id="GO:0006629">
    <property type="term" value="P:lipid metabolic process"/>
    <property type="evidence" value="ECO:0007669"/>
    <property type="project" value="UniProtKB-KW"/>
</dbReference>
<name>A0AA41V9W0_PAPNU</name>
<evidence type="ECO:0000256" key="2">
    <source>
        <dbReference type="ARBA" id="ARBA00022801"/>
    </source>
</evidence>
<dbReference type="InterPro" id="IPR001087">
    <property type="entry name" value="GDSL"/>
</dbReference>
<evidence type="ECO:0000256" key="4">
    <source>
        <dbReference type="SAM" id="SignalP"/>
    </source>
</evidence>
<keyword evidence="4" id="KW-0732">Signal</keyword>
<proteinExistence type="inferred from homology"/>
<reference evidence="5" key="1">
    <citation type="submission" date="2022-03" db="EMBL/GenBank/DDBJ databases">
        <title>A functionally conserved STORR gene fusion in Papaver species that diverged 16.8 million years ago.</title>
        <authorList>
            <person name="Catania T."/>
        </authorList>
    </citation>
    <scope>NUCLEOTIDE SEQUENCE</scope>
    <source>
        <strain evidence="5">S-191538</strain>
    </source>
</reference>
<evidence type="ECO:0000313" key="5">
    <source>
        <dbReference type="EMBL" id="MCL7036394.1"/>
    </source>
</evidence>
<dbReference type="SUPFAM" id="SSF52266">
    <property type="entry name" value="SGNH hydrolase"/>
    <property type="match status" value="1"/>
</dbReference>
<evidence type="ECO:0000256" key="1">
    <source>
        <dbReference type="ARBA" id="ARBA00008668"/>
    </source>
</evidence>
<sequence length="389" mass="43674">MDKQNNYHFVFSVLVLFFLCNSAFAINSAFSSINQVGGLNQRPRSRHVSKLFVFGDSYVDTGNNKFTVQSWKVPYGMTFPGFPTSRHSDGLVFTDFFASFMGVRSPMPYTQWNNLNKRRVRNGMNFAHGGTGVFTTWNSEPNMTTQINTFRQYVADGVYNNHDLDRSMALVALSGNDYTQYLLDGGTEEGFQAYIEKVLAQLELNLREIGMTGIKKVVVLTLQPIGCLPRNAEYLSFEKCDKPLNNETIFHNTLHQQIVQRLNSETADSPFDILDLYNAFLTVINKQGEGYFSGNTKAASFEFGKPLLKPCCDPTSAEFICSSVDDNGVKQYTLCENPNDSLFWDGVYPTESGWDAIFSALRPSLDKLFSQLNIHPQHRPSLSGSVAVS</sequence>
<dbReference type="AlphaFoldDB" id="A0AA41V9W0"/>
<feature type="chain" id="PRO_5041348662" evidence="4">
    <location>
        <begin position="26"/>
        <end position="389"/>
    </location>
</feature>
<protein>
    <submittedName>
        <fullName evidence="5">Uncharacterized protein</fullName>
    </submittedName>
</protein>
<dbReference type="Pfam" id="PF00657">
    <property type="entry name" value="Lipase_GDSL"/>
    <property type="match status" value="1"/>
</dbReference>
<dbReference type="GO" id="GO:0016788">
    <property type="term" value="F:hydrolase activity, acting on ester bonds"/>
    <property type="evidence" value="ECO:0007669"/>
    <property type="project" value="InterPro"/>
</dbReference>
<comment type="similarity">
    <text evidence="1">Belongs to the 'GDSL' lipolytic enzyme family.</text>
</comment>
<dbReference type="Gene3D" id="3.40.50.1110">
    <property type="entry name" value="SGNH hydrolase"/>
    <property type="match status" value="1"/>
</dbReference>
<keyword evidence="6" id="KW-1185">Reference proteome</keyword>
<dbReference type="Proteomes" id="UP001177140">
    <property type="component" value="Unassembled WGS sequence"/>
</dbReference>
<dbReference type="EMBL" id="JAJJMA010167461">
    <property type="protein sequence ID" value="MCL7036394.1"/>
    <property type="molecule type" value="Genomic_DNA"/>
</dbReference>
<evidence type="ECO:0000256" key="3">
    <source>
        <dbReference type="ARBA" id="ARBA00023098"/>
    </source>
</evidence>
<dbReference type="PANTHER" id="PTHR46020">
    <property type="entry name" value="OSJNBB0059K02.9 PROTEIN"/>
    <property type="match status" value="1"/>
</dbReference>
<comment type="caution">
    <text evidence="5">The sequence shown here is derived from an EMBL/GenBank/DDBJ whole genome shotgun (WGS) entry which is preliminary data.</text>
</comment>
<feature type="signal peptide" evidence="4">
    <location>
        <begin position="1"/>
        <end position="25"/>
    </location>
</feature>
<evidence type="ECO:0000313" key="6">
    <source>
        <dbReference type="Proteomes" id="UP001177140"/>
    </source>
</evidence>
<organism evidence="5 6">
    <name type="scientific">Papaver nudicaule</name>
    <name type="common">Iceland poppy</name>
    <dbReference type="NCBI Taxonomy" id="74823"/>
    <lineage>
        <taxon>Eukaryota</taxon>
        <taxon>Viridiplantae</taxon>
        <taxon>Streptophyta</taxon>
        <taxon>Embryophyta</taxon>
        <taxon>Tracheophyta</taxon>
        <taxon>Spermatophyta</taxon>
        <taxon>Magnoliopsida</taxon>
        <taxon>Ranunculales</taxon>
        <taxon>Papaveraceae</taxon>
        <taxon>Papaveroideae</taxon>
        <taxon>Papaver</taxon>
    </lineage>
</organism>
<gene>
    <name evidence="5" type="ORF">MKW94_005356</name>
</gene>